<feature type="transmembrane region" description="Helical" evidence="6">
    <location>
        <begin position="172"/>
        <end position="192"/>
    </location>
</feature>
<evidence type="ECO:0000256" key="5">
    <source>
        <dbReference type="ARBA" id="ARBA00023136"/>
    </source>
</evidence>
<feature type="transmembrane region" description="Helical" evidence="6">
    <location>
        <begin position="393"/>
        <end position="414"/>
    </location>
</feature>
<dbReference type="Pfam" id="PF13520">
    <property type="entry name" value="AA_permease_2"/>
    <property type="match status" value="1"/>
</dbReference>
<protein>
    <submittedName>
        <fullName evidence="7">Amino acid permease</fullName>
    </submittedName>
</protein>
<feature type="transmembrane region" description="Helical" evidence="6">
    <location>
        <begin position="258"/>
        <end position="278"/>
    </location>
</feature>
<proteinExistence type="predicted"/>
<keyword evidence="4 6" id="KW-1133">Transmembrane helix</keyword>
<feature type="transmembrane region" description="Helical" evidence="6">
    <location>
        <begin position="476"/>
        <end position="495"/>
    </location>
</feature>
<organism evidence="7 8">
    <name type="scientific">Saccharopolyspora erythraea</name>
    <name type="common">Streptomyces erythraeus</name>
    <dbReference type="NCBI Taxonomy" id="1836"/>
    <lineage>
        <taxon>Bacteria</taxon>
        <taxon>Bacillati</taxon>
        <taxon>Actinomycetota</taxon>
        <taxon>Actinomycetes</taxon>
        <taxon>Pseudonocardiales</taxon>
        <taxon>Pseudonocardiaceae</taxon>
        <taxon>Saccharopolyspora</taxon>
    </lineage>
</organism>
<feature type="transmembrane region" description="Helical" evidence="6">
    <location>
        <begin position="82"/>
        <end position="107"/>
    </location>
</feature>
<reference evidence="7 8" key="1">
    <citation type="journal article" date="2019" name="Int. J. Syst. Evol. Microbiol.">
        <title>The Global Catalogue of Microorganisms (GCM) 10K type strain sequencing project: providing services to taxonomists for standard genome sequencing and annotation.</title>
        <authorList>
            <consortium name="The Broad Institute Genomics Platform"/>
            <consortium name="The Broad Institute Genome Sequencing Center for Infectious Disease"/>
            <person name="Wu L."/>
            <person name="Ma J."/>
        </authorList>
    </citation>
    <scope>NUCLEOTIDE SEQUENCE [LARGE SCALE GENOMIC DNA]</scope>
    <source>
        <strain evidence="7 8">JCM 10303</strain>
    </source>
</reference>
<feature type="transmembrane region" description="Helical" evidence="6">
    <location>
        <begin position="343"/>
        <end position="372"/>
    </location>
</feature>
<feature type="transmembrane region" description="Helical" evidence="6">
    <location>
        <begin position="451"/>
        <end position="470"/>
    </location>
</feature>
<feature type="transmembrane region" description="Helical" evidence="6">
    <location>
        <begin position="54"/>
        <end position="76"/>
    </location>
</feature>
<feature type="transmembrane region" description="Helical" evidence="6">
    <location>
        <begin position="299"/>
        <end position="323"/>
    </location>
</feature>
<keyword evidence="3 6" id="KW-0812">Transmembrane</keyword>
<comment type="caution">
    <text evidence="7">The sequence shown here is derived from an EMBL/GenBank/DDBJ whole genome shotgun (WGS) entry which is preliminary data.</text>
</comment>
<dbReference type="InterPro" id="IPR002293">
    <property type="entry name" value="AA/rel_permease1"/>
</dbReference>
<dbReference type="PANTHER" id="PTHR43243">
    <property type="entry name" value="INNER MEMBRANE TRANSPORTER YGJI-RELATED"/>
    <property type="match status" value="1"/>
</dbReference>
<comment type="subcellular location">
    <subcellularLocation>
        <location evidence="1">Membrane</location>
        <topology evidence="1">Multi-pass membrane protein</topology>
    </subcellularLocation>
</comment>
<evidence type="ECO:0000256" key="2">
    <source>
        <dbReference type="ARBA" id="ARBA00022448"/>
    </source>
</evidence>
<feature type="transmembrane region" description="Helical" evidence="6">
    <location>
        <begin position="128"/>
        <end position="152"/>
    </location>
</feature>
<evidence type="ECO:0000256" key="6">
    <source>
        <dbReference type="SAM" id="Phobius"/>
    </source>
</evidence>
<dbReference type="EMBL" id="BAAAGS010000006">
    <property type="protein sequence ID" value="GAA0516223.1"/>
    <property type="molecule type" value="Genomic_DNA"/>
</dbReference>
<accession>A0ABN1CE31</accession>
<evidence type="ECO:0000256" key="3">
    <source>
        <dbReference type="ARBA" id="ARBA00022692"/>
    </source>
</evidence>
<keyword evidence="8" id="KW-1185">Reference proteome</keyword>
<gene>
    <name evidence="7" type="ORF">GCM10009533_14100</name>
</gene>
<feature type="transmembrane region" description="Helical" evidence="6">
    <location>
        <begin position="199"/>
        <end position="221"/>
    </location>
</feature>
<feature type="transmembrane region" description="Helical" evidence="6">
    <location>
        <begin position="420"/>
        <end position="439"/>
    </location>
</feature>
<name>A0ABN1CE31_SACER</name>
<evidence type="ECO:0000256" key="1">
    <source>
        <dbReference type="ARBA" id="ARBA00004141"/>
    </source>
</evidence>
<evidence type="ECO:0000313" key="7">
    <source>
        <dbReference type="EMBL" id="GAA0516223.1"/>
    </source>
</evidence>
<keyword evidence="2" id="KW-0813">Transport</keyword>
<dbReference type="PIRSF" id="PIRSF006060">
    <property type="entry name" value="AA_transporter"/>
    <property type="match status" value="1"/>
</dbReference>
<dbReference type="Proteomes" id="UP001500729">
    <property type="component" value="Unassembled WGS sequence"/>
</dbReference>
<keyword evidence="5 6" id="KW-0472">Membrane</keyword>
<dbReference type="Gene3D" id="1.20.1740.10">
    <property type="entry name" value="Amino acid/polyamine transporter I"/>
    <property type="match status" value="1"/>
</dbReference>
<evidence type="ECO:0000256" key="4">
    <source>
        <dbReference type="ARBA" id="ARBA00022989"/>
    </source>
</evidence>
<evidence type="ECO:0000313" key="8">
    <source>
        <dbReference type="Proteomes" id="UP001500729"/>
    </source>
</evidence>
<sequence length="508" mass="53254">MGAGGGHDTNGPPALCHRHLSSVPCFAVSLLRTMPVEDVLNRGRQGGLIRRLSGVDLVGIGIGIIIGTGVFTLAGIEAKDHAGPAVVLSFVIGGVVAALAAVCYAELTSAVPTAGSAYTYAYATIGEVFAWIIGWDLLLEFALGAAVVSRSWSGYVSNLLGLPPEYFGEDATVNVGAMLIIAVLTVVAVAGIRESAWVTNALVVVKVSVCVLVVVAGLFFFRGANLVPFVPPAQPAEGGASLLEQPLVQALLGMDQSVYGFGGVLTAAAIVFFAYTGFEALANLGEETKRPRRDLPVGLLGSLAICTLLYVAVALVLSAMVPYQQIDEGAPLAAAFQSVGVPWVAGLISLGAVTGLTSVMMVELVTIGRIGFAMSRDGLLPRKLSQVHPRWGTPHRMTIGGAVVIMLLAGFVPISELADMVSIGALSGFVIVTLAVPVLRRRRPDLERPFRVPFSPWLPILAAVACLYLMSNLDVITWLRFGAWLVLGMAIYLLYGRRHSGLAAAARE</sequence>
<dbReference type="PANTHER" id="PTHR43243:SF4">
    <property type="entry name" value="CATIONIC AMINO ACID TRANSPORTER 4"/>
    <property type="match status" value="1"/>
</dbReference>